<evidence type="ECO:0000313" key="5">
    <source>
        <dbReference type="Proteomes" id="UP000029443"/>
    </source>
</evidence>
<reference evidence="4 5" key="1">
    <citation type="submission" date="2012-09" db="EMBL/GenBank/DDBJ databases">
        <title>Genome Sequence of alkane-degrading Bacterium Alcanivorax jadensis T9.</title>
        <authorList>
            <person name="Lai Q."/>
            <person name="Shao Z."/>
        </authorList>
    </citation>
    <scope>NUCLEOTIDE SEQUENCE [LARGE SCALE GENOMIC DNA]</scope>
    <source>
        <strain evidence="4 5">T9</strain>
    </source>
</reference>
<dbReference type="RefSeq" id="WP_052042528.1">
    <property type="nucleotide sequence ID" value="NZ_ARXU01000003.1"/>
</dbReference>
<dbReference type="Proteomes" id="UP000029443">
    <property type="component" value="Unassembled WGS sequence"/>
</dbReference>
<comment type="caution">
    <text evidence="4">The sequence shown here is derived from an EMBL/GenBank/DDBJ whole genome shotgun (WGS) entry which is preliminary data.</text>
</comment>
<accession>A0ABR4WEI2</accession>
<sequence length="309" mass="32883">MTLPSTFNRNSTADQVLEGKNLSGKIAMVTGANGGIGYETARSLAAAGAHVILGCRNPRLGEEALAKIRLAHPNAQVELVSLDLADPASIAACVESLSTRNDISQLDILICNAGSMSTKYLLTDQGIERTVAVCHLGHFMLTKGLLDTILKAPAPRIVMVSSESHRYPLRLNFDNLLVAKKQNRINGFNAYGQAKLCNALMALELQQRYGSQGLTACAVHPGALVTTGFGRESWLTQVLFTLASPLTKTPHQGAATSVLCATNDNADDIAGGYFSHCRAAKPSAEAGNAAVAKKLWDFSEDYLQNTAKI</sequence>
<organism evidence="4 5">
    <name type="scientific">Alcanivorax jadensis T9</name>
    <dbReference type="NCBI Taxonomy" id="1177181"/>
    <lineage>
        <taxon>Bacteria</taxon>
        <taxon>Pseudomonadati</taxon>
        <taxon>Pseudomonadota</taxon>
        <taxon>Gammaproteobacteria</taxon>
        <taxon>Oceanospirillales</taxon>
        <taxon>Alcanivoracaceae</taxon>
        <taxon>Alcanivorax</taxon>
    </lineage>
</organism>
<dbReference type="Pfam" id="PF00106">
    <property type="entry name" value="adh_short"/>
    <property type="match status" value="1"/>
</dbReference>
<dbReference type="InterPro" id="IPR036291">
    <property type="entry name" value="NAD(P)-bd_dom_sf"/>
</dbReference>
<keyword evidence="3" id="KW-0560">Oxidoreductase</keyword>
<keyword evidence="2" id="KW-0521">NADP</keyword>
<dbReference type="PANTHER" id="PTHR24320">
    <property type="entry name" value="RETINOL DEHYDROGENASE"/>
    <property type="match status" value="1"/>
</dbReference>
<dbReference type="PRINTS" id="PR00081">
    <property type="entry name" value="GDHRDH"/>
</dbReference>
<dbReference type="CDD" id="cd05327">
    <property type="entry name" value="retinol-DH_like_SDR_c_like"/>
    <property type="match status" value="1"/>
</dbReference>
<protein>
    <submittedName>
        <fullName evidence="4">Short-chain dehydrogenase/reductase SDR</fullName>
    </submittedName>
</protein>
<name>A0ABR4WEI2_9GAMM</name>
<evidence type="ECO:0000256" key="2">
    <source>
        <dbReference type="ARBA" id="ARBA00022857"/>
    </source>
</evidence>
<dbReference type="EMBL" id="ARXU01000003">
    <property type="protein sequence ID" value="KGD61926.1"/>
    <property type="molecule type" value="Genomic_DNA"/>
</dbReference>
<gene>
    <name evidence="4" type="ORF">T9A_01135</name>
</gene>
<proteinExistence type="inferred from homology"/>
<dbReference type="Gene3D" id="3.40.50.720">
    <property type="entry name" value="NAD(P)-binding Rossmann-like Domain"/>
    <property type="match status" value="1"/>
</dbReference>
<evidence type="ECO:0000313" key="4">
    <source>
        <dbReference type="EMBL" id="KGD61926.1"/>
    </source>
</evidence>
<keyword evidence="5" id="KW-1185">Reference proteome</keyword>
<dbReference type="SUPFAM" id="SSF51735">
    <property type="entry name" value="NAD(P)-binding Rossmann-fold domains"/>
    <property type="match status" value="1"/>
</dbReference>
<evidence type="ECO:0000256" key="1">
    <source>
        <dbReference type="ARBA" id="ARBA00006484"/>
    </source>
</evidence>
<comment type="similarity">
    <text evidence="1">Belongs to the short-chain dehydrogenases/reductases (SDR) family.</text>
</comment>
<dbReference type="PANTHER" id="PTHR24320:SF282">
    <property type="entry name" value="WW DOMAIN-CONTAINING OXIDOREDUCTASE"/>
    <property type="match status" value="1"/>
</dbReference>
<dbReference type="InterPro" id="IPR002347">
    <property type="entry name" value="SDR_fam"/>
</dbReference>
<evidence type="ECO:0000256" key="3">
    <source>
        <dbReference type="ARBA" id="ARBA00023002"/>
    </source>
</evidence>